<dbReference type="EMBL" id="CP003879">
    <property type="protein sequence ID" value="AFU68400.1"/>
    <property type="molecule type" value="Genomic_DNA"/>
</dbReference>
<dbReference type="InterPro" id="IPR001547">
    <property type="entry name" value="Glyco_hydro_5"/>
</dbReference>
<dbReference type="PANTHER" id="PTHR31451:SF39">
    <property type="entry name" value="MANNAN ENDO-1,4-BETA-MANNOSIDASE 1"/>
    <property type="match status" value="1"/>
</dbReference>
<dbReference type="Proteomes" id="UP000008514">
    <property type="component" value="Chromosome"/>
</dbReference>
<keyword evidence="4" id="KW-0964">Secreted</keyword>
<evidence type="ECO:0000256" key="7">
    <source>
        <dbReference type="ARBA" id="ARBA00023295"/>
    </source>
</evidence>
<reference evidence="11" key="1">
    <citation type="submission" date="2006-03" db="EMBL/GenBank/DDBJ databases">
        <authorList>
            <person name="Bowman J."/>
            <person name="Ferriera S."/>
            <person name="Johnson J."/>
            <person name="Kravitz S."/>
            <person name="Halpern A."/>
            <person name="Remington K."/>
            <person name="Beeson K."/>
            <person name="Tran B."/>
            <person name="Rogers Y.-H."/>
            <person name="Friedman R."/>
            <person name="Venter J.C."/>
        </authorList>
    </citation>
    <scope>NUCLEOTIDE SEQUENCE [LARGE SCALE GENOMIC DNA]</scope>
    <source>
        <strain evidence="11">ATCC 700755</strain>
    </source>
</reference>
<dbReference type="OrthoDB" id="9774262at2"/>
<dbReference type="eggNOG" id="COG3934">
    <property type="taxonomic scope" value="Bacteria"/>
</dbReference>
<keyword evidence="7 8" id="KW-0326">Glycosidase</keyword>
<accession>K4ISE0</accession>
<dbReference type="GO" id="GO:0016985">
    <property type="term" value="F:mannan endo-1,4-beta-mannosidase activity"/>
    <property type="evidence" value="ECO:0007669"/>
    <property type="project" value="TreeGrafter"/>
</dbReference>
<name>K4ISE0_PSYTT</name>
<keyword evidence="6 8" id="KW-0378">Hydrolase</keyword>
<organism evidence="11 12">
    <name type="scientific">Psychroflexus torquis (strain ATCC 700755 / CIP 106069 / ACAM 623)</name>
    <dbReference type="NCBI Taxonomy" id="313595"/>
    <lineage>
        <taxon>Bacteria</taxon>
        <taxon>Pseudomonadati</taxon>
        <taxon>Bacteroidota</taxon>
        <taxon>Flavobacteriia</taxon>
        <taxon>Flavobacteriales</taxon>
        <taxon>Flavobacteriaceae</taxon>
        <taxon>Psychroflexus</taxon>
    </lineage>
</organism>
<evidence type="ECO:0000313" key="12">
    <source>
        <dbReference type="Proteomes" id="UP000008514"/>
    </source>
</evidence>
<dbReference type="InterPro" id="IPR017853">
    <property type="entry name" value="GH"/>
</dbReference>
<gene>
    <name evidence="11" type="ordered locus">P700755_001511</name>
</gene>
<dbReference type="HOGENOM" id="CLU_537241_0_0_10"/>
<dbReference type="PANTHER" id="PTHR31451">
    <property type="match status" value="1"/>
</dbReference>
<dbReference type="GO" id="GO:0000272">
    <property type="term" value="P:polysaccharide catabolic process"/>
    <property type="evidence" value="ECO:0007669"/>
    <property type="project" value="InterPro"/>
</dbReference>
<keyword evidence="9" id="KW-0812">Transmembrane</keyword>
<feature type="domain" description="Glycoside hydrolase family 5" evidence="10">
    <location>
        <begin position="239"/>
        <end position="464"/>
    </location>
</feature>
<dbReference type="RefSeq" id="WP_015024000.1">
    <property type="nucleotide sequence ID" value="NC_018721.1"/>
</dbReference>
<evidence type="ECO:0000256" key="9">
    <source>
        <dbReference type="SAM" id="Phobius"/>
    </source>
</evidence>
<dbReference type="EC" id="3.2.1.78" evidence="3"/>
<dbReference type="STRING" id="313595.P700755_001511"/>
<protein>
    <recommendedName>
        <fullName evidence="3">mannan endo-1,4-beta-mannosidase</fullName>
        <ecNumber evidence="3">3.2.1.78</ecNumber>
    </recommendedName>
</protein>
<keyword evidence="9" id="KW-0472">Membrane</keyword>
<dbReference type="Gene3D" id="3.20.20.80">
    <property type="entry name" value="Glycosidases"/>
    <property type="match status" value="1"/>
</dbReference>
<reference evidence="11" key="2">
    <citation type="submission" date="2012-09" db="EMBL/GenBank/DDBJ databases">
        <title>The complete sequence of Psychroflexus torquis an extreme psychrophile from sea-ice that is stimulated by light.</title>
        <authorList>
            <person name="Feng S."/>
            <person name="Powell S.M."/>
            <person name="Bowman J.P."/>
        </authorList>
    </citation>
    <scope>NUCLEOTIDE SEQUENCE [LARGE SCALE GENOMIC DNA]</scope>
    <source>
        <strain evidence="11">ATCC 700755</strain>
    </source>
</reference>
<keyword evidence="12" id="KW-1185">Reference proteome</keyword>
<dbReference type="Pfam" id="PF00150">
    <property type="entry name" value="Cellulase"/>
    <property type="match status" value="1"/>
</dbReference>
<dbReference type="SUPFAM" id="SSF51445">
    <property type="entry name" value="(Trans)glycosidases"/>
    <property type="match status" value="1"/>
</dbReference>
<evidence type="ECO:0000256" key="3">
    <source>
        <dbReference type="ARBA" id="ARBA00012706"/>
    </source>
</evidence>
<evidence type="ECO:0000256" key="6">
    <source>
        <dbReference type="ARBA" id="ARBA00022801"/>
    </source>
</evidence>
<sequence>MINLNKNIIRSILIPSYVLIIIIIISGLSSLFAYLNTGADRSSMLHVKLEKIEQYIPEVTWSPLNNEGRPMDEEVLKKIENDYLDAWYVKLVAYKTNTTFGIKDYYTDNARENIFAFIELNAKEKVTVESTTLNHHPTLEFFSEDGQLAVITDKDVIEYKRVFKDEKLVLETTEKSTYKIIVLLEDGFWRIRHFVKERSERFKTEPDLIAAEHLNIKGINYYPQATPWDMFGEAFLISTISKDFKIIKDSGLNSIRVFVQYDDFGKADVDKEKLEKLRLTLDAAEENGLKVVVTLFDFYGDYSVLNWTLNRRHAKTIISGLKDHKAIVAWDIKNEPNLDFDSRGKVNVISWLDTMIDLVKSIDPNHPVTIGWSNVQSASILKDKVDIVSFHYYEDIKTLDLAIENLKKEVGEKPIVLQEFGMSSYAGIWKPFGSSEEDQANYHKKAQEIIAAYNLQFMSWTLYDFETVPKAVVGSLPWRKNVQKRFGFIDSKGTKKAAFKFISQ</sequence>
<comment type="catalytic activity">
    <reaction evidence="1">
        <text>Random hydrolysis of (1-&gt;4)-beta-D-mannosidic linkages in mannans, galactomannans and glucomannans.</text>
        <dbReference type="EC" id="3.2.1.78"/>
    </reaction>
</comment>
<evidence type="ECO:0000256" key="2">
    <source>
        <dbReference type="ARBA" id="ARBA00004613"/>
    </source>
</evidence>
<evidence type="ECO:0000256" key="5">
    <source>
        <dbReference type="ARBA" id="ARBA00022729"/>
    </source>
</evidence>
<evidence type="ECO:0000256" key="8">
    <source>
        <dbReference type="RuleBase" id="RU361153"/>
    </source>
</evidence>
<keyword evidence="9" id="KW-1133">Transmembrane helix</keyword>
<evidence type="ECO:0000256" key="4">
    <source>
        <dbReference type="ARBA" id="ARBA00022525"/>
    </source>
</evidence>
<comment type="subcellular location">
    <subcellularLocation>
        <location evidence="2">Secreted</location>
    </subcellularLocation>
</comment>
<evidence type="ECO:0000313" key="11">
    <source>
        <dbReference type="EMBL" id="AFU68400.1"/>
    </source>
</evidence>
<dbReference type="AlphaFoldDB" id="K4ISE0"/>
<feature type="transmembrane region" description="Helical" evidence="9">
    <location>
        <begin position="12"/>
        <end position="35"/>
    </location>
</feature>
<comment type="similarity">
    <text evidence="8">Belongs to the glycosyl hydrolase 5 (cellulase A) family.</text>
</comment>
<evidence type="ECO:0000259" key="10">
    <source>
        <dbReference type="Pfam" id="PF00150"/>
    </source>
</evidence>
<keyword evidence="5" id="KW-0732">Signal</keyword>
<dbReference type="InterPro" id="IPR045053">
    <property type="entry name" value="MAN-like"/>
</dbReference>
<dbReference type="KEGG" id="ptq:P700755_001511"/>
<evidence type="ECO:0000256" key="1">
    <source>
        <dbReference type="ARBA" id="ARBA00001678"/>
    </source>
</evidence>
<dbReference type="GO" id="GO:0005576">
    <property type="term" value="C:extracellular region"/>
    <property type="evidence" value="ECO:0007669"/>
    <property type="project" value="UniProtKB-SubCell"/>
</dbReference>
<proteinExistence type="inferred from homology"/>